<proteinExistence type="predicted"/>
<feature type="non-terminal residue" evidence="2">
    <location>
        <position position="141"/>
    </location>
</feature>
<gene>
    <name evidence="2" type="ORF">S03H2_25770</name>
</gene>
<sequence>DEKYFLSSDNVDKLIAYKVRNKENGNGFDAKFHDPEKDVMSALKRGGGGCDDLVKVGTLRTHKDGEGFREIKDGTCPTIPARAREDGSGQPIIMIKNTNSKGYDEATEGDSVNLQQPNSETRRGRVGHGVAQTLDTGCNQG</sequence>
<name>X1FT13_9ZZZZ</name>
<evidence type="ECO:0000313" key="2">
    <source>
        <dbReference type="EMBL" id="GAH35675.1"/>
    </source>
</evidence>
<feature type="non-terminal residue" evidence="2">
    <location>
        <position position="1"/>
    </location>
</feature>
<dbReference type="Gene3D" id="3.90.120.30">
    <property type="match status" value="1"/>
</dbReference>
<feature type="compositionally biased region" description="Polar residues" evidence="1">
    <location>
        <begin position="110"/>
        <end position="119"/>
    </location>
</feature>
<protein>
    <submittedName>
        <fullName evidence="2">Uncharacterized protein</fullName>
    </submittedName>
</protein>
<dbReference type="EMBL" id="BARU01014689">
    <property type="protein sequence ID" value="GAH35675.1"/>
    <property type="molecule type" value="Genomic_DNA"/>
</dbReference>
<reference evidence="2" key="1">
    <citation type="journal article" date="2014" name="Front. Microbiol.">
        <title>High frequency of phylogenetically diverse reductive dehalogenase-homologous genes in deep subseafloor sedimentary metagenomes.</title>
        <authorList>
            <person name="Kawai M."/>
            <person name="Futagami T."/>
            <person name="Toyoda A."/>
            <person name="Takaki Y."/>
            <person name="Nishi S."/>
            <person name="Hori S."/>
            <person name="Arai W."/>
            <person name="Tsubouchi T."/>
            <person name="Morono Y."/>
            <person name="Uchiyama I."/>
            <person name="Ito T."/>
            <person name="Fujiyama A."/>
            <person name="Inagaki F."/>
            <person name="Takami H."/>
        </authorList>
    </citation>
    <scope>NUCLEOTIDE SEQUENCE</scope>
    <source>
        <strain evidence="2">Expedition CK06-06</strain>
    </source>
</reference>
<feature type="region of interest" description="Disordered" evidence="1">
    <location>
        <begin position="68"/>
        <end position="141"/>
    </location>
</feature>
<comment type="caution">
    <text evidence="2">The sequence shown here is derived from an EMBL/GenBank/DDBJ whole genome shotgun (WGS) entry which is preliminary data.</text>
</comment>
<dbReference type="AlphaFoldDB" id="X1FT13"/>
<organism evidence="2">
    <name type="scientific">marine sediment metagenome</name>
    <dbReference type="NCBI Taxonomy" id="412755"/>
    <lineage>
        <taxon>unclassified sequences</taxon>
        <taxon>metagenomes</taxon>
        <taxon>ecological metagenomes</taxon>
    </lineage>
</organism>
<evidence type="ECO:0000256" key="1">
    <source>
        <dbReference type="SAM" id="MobiDB-lite"/>
    </source>
</evidence>
<accession>X1FT13</accession>